<dbReference type="CDD" id="cd00761">
    <property type="entry name" value="Glyco_tranf_GTA_type"/>
    <property type="match status" value="1"/>
</dbReference>
<dbReference type="InterPro" id="IPR029044">
    <property type="entry name" value="Nucleotide-diphossugar_trans"/>
</dbReference>
<gene>
    <name evidence="2" type="ORF">SAMN05444372_102306</name>
</gene>
<reference evidence="3" key="1">
    <citation type="submission" date="2016-11" db="EMBL/GenBank/DDBJ databases">
        <authorList>
            <person name="Varghese N."/>
            <person name="Submissions S."/>
        </authorList>
    </citation>
    <scope>NUCLEOTIDE SEQUENCE [LARGE SCALE GENOMIC DNA]</scope>
    <source>
        <strain evidence="3">DSM 17659</strain>
    </source>
</reference>
<evidence type="ECO:0000313" key="2">
    <source>
        <dbReference type="EMBL" id="SHG11419.1"/>
    </source>
</evidence>
<evidence type="ECO:0000259" key="1">
    <source>
        <dbReference type="Pfam" id="PF00535"/>
    </source>
</evidence>
<sequence>MQASILIVSKNRKEELLKTLRIIDSLIDKSTVEVLVFLDGCTDDSNSIIDELNWVRFFISEKSIGASAARHQIYPLSKSEILIGFDDDAHPLTRNFIWEIEVLFHANPKLGILAFEEIKGVFSSDEEAYKQSENKHIEFFCSEFIGSGFAIRKSVYDMTNGFPVWIDIYGEESCLSIEVVAEGFDILYTNAIKVNHRVNIAERKLNKQNYFRFEKQLKNTTFYYLVYYPYPLPKIIRLYLHNFKKYALTDWHYFNLFFKTIVVVFSKVSTILKFRAPVNSGILLKMKQLSNPKF</sequence>
<name>A0A1M5H5Z5_9FLAO</name>
<accession>A0A1M5H5Z5</accession>
<dbReference type="Gene3D" id="3.90.550.10">
    <property type="entry name" value="Spore Coat Polysaccharide Biosynthesis Protein SpsA, Chain A"/>
    <property type="match status" value="1"/>
</dbReference>
<protein>
    <submittedName>
        <fullName evidence="2">Glycosyltransferase, GT2 family</fullName>
    </submittedName>
</protein>
<dbReference type="InterPro" id="IPR001173">
    <property type="entry name" value="Glyco_trans_2-like"/>
</dbReference>
<dbReference type="AlphaFoldDB" id="A0A1M5H5Z5"/>
<keyword evidence="3" id="KW-1185">Reference proteome</keyword>
<dbReference type="GO" id="GO:0016740">
    <property type="term" value="F:transferase activity"/>
    <property type="evidence" value="ECO:0007669"/>
    <property type="project" value="UniProtKB-KW"/>
</dbReference>
<keyword evidence="2" id="KW-0808">Transferase</keyword>
<dbReference type="SUPFAM" id="SSF53448">
    <property type="entry name" value="Nucleotide-diphospho-sugar transferases"/>
    <property type="match status" value="1"/>
</dbReference>
<proteinExistence type="predicted"/>
<feature type="domain" description="Glycosyltransferase 2-like" evidence="1">
    <location>
        <begin position="4"/>
        <end position="89"/>
    </location>
</feature>
<dbReference type="Pfam" id="PF00535">
    <property type="entry name" value="Glycos_transf_2"/>
    <property type="match status" value="1"/>
</dbReference>
<dbReference type="EMBL" id="FQWF01000002">
    <property type="protein sequence ID" value="SHG11419.1"/>
    <property type="molecule type" value="Genomic_DNA"/>
</dbReference>
<dbReference type="Proteomes" id="UP000184020">
    <property type="component" value="Unassembled WGS sequence"/>
</dbReference>
<dbReference type="RefSeq" id="WP_073017275.1">
    <property type="nucleotide sequence ID" value="NZ_FQWF01000002.1"/>
</dbReference>
<evidence type="ECO:0000313" key="3">
    <source>
        <dbReference type="Proteomes" id="UP000184020"/>
    </source>
</evidence>
<dbReference type="STRING" id="229205.SAMN05444372_102306"/>
<organism evidence="2 3">
    <name type="scientific">Flavobacterium micromati</name>
    <dbReference type="NCBI Taxonomy" id="229205"/>
    <lineage>
        <taxon>Bacteria</taxon>
        <taxon>Pseudomonadati</taxon>
        <taxon>Bacteroidota</taxon>
        <taxon>Flavobacteriia</taxon>
        <taxon>Flavobacteriales</taxon>
        <taxon>Flavobacteriaceae</taxon>
        <taxon>Flavobacterium</taxon>
    </lineage>
</organism>
<dbReference type="OrthoDB" id="1143197at2"/>